<gene>
    <name evidence="2" type="ORF">SPICUR_08695</name>
</gene>
<keyword evidence="1" id="KW-0732">Signal</keyword>
<dbReference type="Gene3D" id="2.60.40.1890">
    <property type="entry name" value="PCu(A)C copper chaperone"/>
    <property type="match status" value="1"/>
</dbReference>
<proteinExistence type="predicted"/>
<sequence>MHRHCLSAGRRIIAGLLFAGLAGAAHADIVIEDAWARATPPGFDKGAVYFELRNDGPRSDALVGVSTDRASRAELHRTLEDGGNSRMVHTPRVSIPAAGQVLFEPGGRHVMMMGIESALTEGETFVIELETEDAGPLAVTVDVLAPTAMAAD</sequence>
<dbReference type="SUPFAM" id="SSF110087">
    <property type="entry name" value="DR1885-like metal-binding protein"/>
    <property type="match status" value="1"/>
</dbReference>
<dbReference type="InterPro" id="IPR058248">
    <property type="entry name" value="Lxx211020-like"/>
</dbReference>
<protein>
    <recommendedName>
        <fullName evidence="4">Copper chaperone PCu(A)C</fullName>
    </recommendedName>
</protein>
<evidence type="ECO:0000256" key="1">
    <source>
        <dbReference type="SAM" id="SignalP"/>
    </source>
</evidence>
<evidence type="ECO:0000313" key="2">
    <source>
        <dbReference type="EMBL" id="AGY92661.1"/>
    </source>
</evidence>
<name>U5T5W3_9GAMM</name>
<dbReference type="PANTHER" id="PTHR36302">
    <property type="entry name" value="BLR7088 PROTEIN"/>
    <property type="match status" value="1"/>
</dbReference>
<feature type="chain" id="PRO_5004664545" description="Copper chaperone PCu(A)C" evidence="1">
    <location>
        <begin position="28"/>
        <end position="152"/>
    </location>
</feature>
<dbReference type="RefSeq" id="WP_023368078.1">
    <property type="nucleotide sequence ID" value="NC_022664.1"/>
</dbReference>
<dbReference type="PANTHER" id="PTHR36302:SF1">
    <property type="entry name" value="COPPER CHAPERONE PCU(A)C"/>
    <property type="match status" value="1"/>
</dbReference>
<feature type="signal peptide" evidence="1">
    <location>
        <begin position="1"/>
        <end position="27"/>
    </location>
</feature>
<evidence type="ECO:0008006" key="4">
    <source>
        <dbReference type="Google" id="ProtNLM"/>
    </source>
</evidence>
<dbReference type="KEGG" id="spiu:SPICUR_08695"/>
<dbReference type="InterPro" id="IPR007410">
    <property type="entry name" value="LpqE-like"/>
</dbReference>
<dbReference type="AlphaFoldDB" id="U5T5W3"/>
<dbReference type="Pfam" id="PF04314">
    <property type="entry name" value="PCuAC"/>
    <property type="match status" value="1"/>
</dbReference>
<dbReference type="OrthoDB" id="9796962at2"/>
<keyword evidence="3" id="KW-1185">Reference proteome</keyword>
<reference evidence="2 3" key="1">
    <citation type="journal article" date="2013" name="BMC Genomics">
        <title>Genomes of "Spiribacter", a streamlined, successful halophilic bacterium.</title>
        <authorList>
            <person name="Lopez-Perez M."/>
            <person name="Ghai R."/>
            <person name="Leon M.J."/>
            <person name="Rodriguez-Olmos A."/>
            <person name="Copa-Patino J.L."/>
            <person name="Soliveri J."/>
            <person name="Sanchez-Porro C."/>
            <person name="Ventosa A."/>
            <person name="Rodriguez-Valera F."/>
        </authorList>
    </citation>
    <scope>NUCLEOTIDE SEQUENCE [LARGE SCALE GENOMIC DNA]</scope>
    <source>
        <strain evidence="2 3">UAH-SP71</strain>
    </source>
</reference>
<accession>U5T5W3</accession>
<dbReference type="InterPro" id="IPR036182">
    <property type="entry name" value="PCuAC_sf"/>
</dbReference>
<dbReference type="eggNOG" id="COG2847">
    <property type="taxonomic scope" value="Bacteria"/>
</dbReference>
<dbReference type="EMBL" id="CP005990">
    <property type="protein sequence ID" value="AGY92661.1"/>
    <property type="molecule type" value="Genomic_DNA"/>
</dbReference>
<evidence type="ECO:0000313" key="3">
    <source>
        <dbReference type="Proteomes" id="UP000017640"/>
    </source>
</evidence>
<organism evidence="2 3">
    <name type="scientific">Spiribacter curvatus</name>
    <dbReference type="NCBI Taxonomy" id="1335757"/>
    <lineage>
        <taxon>Bacteria</taxon>
        <taxon>Pseudomonadati</taxon>
        <taxon>Pseudomonadota</taxon>
        <taxon>Gammaproteobacteria</taxon>
        <taxon>Chromatiales</taxon>
        <taxon>Ectothiorhodospiraceae</taxon>
        <taxon>Spiribacter</taxon>
    </lineage>
</organism>
<dbReference type="Proteomes" id="UP000017640">
    <property type="component" value="Chromosome"/>
</dbReference>
<dbReference type="STRING" id="1335757.SPICUR_08695"/>
<dbReference type="HOGENOM" id="CLU_100939_1_1_6"/>